<dbReference type="EMBL" id="MHUS01000021">
    <property type="protein sequence ID" value="OHA80629.1"/>
    <property type="molecule type" value="Genomic_DNA"/>
</dbReference>
<dbReference type="STRING" id="1802723.A2675_02670"/>
<evidence type="ECO:0000256" key="2">
    <source>
        <dbReference type="ARBA" id="ARBA00013855"/>
    </source>
</evidence>
<dbReference type="InterPro" id="IPR042175">
    <property type="entry name" value="Cell/Rod_MreC_2"/>
</dbReference>
<dbReference type="GO" id="GO:0005886">
    <property type="term" value="C:plasma membrane"/>
    <property type="evidence" value="ECO:0007669"/>
    <property type="project" value="TreeGrafter"/>
</dbReference>
<dbReference type="InterPro" id="IPR042177">
    <property type="entry name" value="Cell/Rod_1"/>
</dbReference>
<evidence type="ECO:0000256" key="1">
    <source>
        <dbReference type="ARBA" id="ARBA00009369"/>
    </source>
</evidence>
<dbReference type="AlphaFoldDB" id="A0A1G2S7F6"/>
<organism evidence="6 7">
    <name type="scientific">Candidatus Yonathbacteria bacterium RIFCSPHIGHO2_01_FULL_51_10</name>
    <dbReference type="NCBI Taxonomy" id="1802723"/>
    <lineage>
        <taxon>Bacteria</taxon>
        <taxon>Candidatus Yonathiibacteriota</taxon>
    </lineage>
</organism>
<dbReference type="Gene3D" id="2.40.10.340">
    <property type="entry name" value="Rod shape-determining protein MreC, domain 1"/>
    <property type="match status" value="1"/>
</dbReference>
<dbReference type="PANTHER" id="PTHR34138:SF1">
    <property type="entry name" value="CELL SHAPE-DETERMINING PROTEIN MREC"/>
    <property type="match status" value="1"/>
</dbReference>
<feature type="domain" description="Rod shape-determining protein MreC beta-barrel core" evidence="5">
    <location>
        <begin position="117"/>
        <end position="250"/>
    </location>
</feature>
<dbReference type="PANTHER" id="PTHR34138">
    <property type="entry name" value="CELL SHAPE-DETERMINING PROTEIN MREC"/>
    <property type="match status" value="1"/>
</dbReference>
<comment type="caution">
    <text evidence="6">The sequence shown here is derived from an EMBL/GenBank/DDBJ whole genome shotgun (WGS) entry which is preliminary data.</text>
</comment>
<evidence type="ECO:0000256" key="3">
    <source>
        <dbReference type="ARBA" id="ARBA00022960"/>
    </source>
</evidence>
<reference evidence="6 7" key="1">
    <citation type="journal article" date="2016" name="Nat. Commun.">
        <title>Thousands of microbial genomes shed light on interconnected biogeochemical processes in an aquifer system.</title>
        <authorList>
            <person name="Anantharaman K."/>
            <person name="Brown C.T."/>
            <person name="Hug L.A."/>
            <person name="Sharon I."/>
            <person name="Castelle C.J."/>
            <person name="Probst A.J."/>
            <person name="Thomas B.C."/>
            <person name="Singh A."/>
            <person name="Wilkins M.J."/>
            <person name="Karaoz U."/>
            <person name="Brodie E.L."/>
            <person name="Williams K.H."/>
            <person name="Hubbard S.S."/>
            <person name="Banfield J.F."/>
        </authorList>
    </citation>
    <scope>NUCLEOTIDE SEQUENCE [LARGE SCALE GENOMIC DNA]</scope>
</reference>
<sequence length="256" mass="27090">MYKVGTLVILVVLVVVFAAPVRAAVAGGVMWAVEPLLAMSRATHNGISSFIQTFSSTRTLIAENTAIKRELDDLKMRLLDRNLLAEENAQLRELMGQTPVPSGVLGTVLSGPGFAPYDTLVVDAGKNVGIQEGDRVFIGENVIIGRVSAVYAYSSQVVLLSSPGEKSDVVLFGGTSSDSVVTAIGRGGGSFEILIPRDIVIATGTPVFALGTSRIIATVEGSEGNANDPFKKLLLRTPINPQSIRFVRIVSSRPPL</sequence>
<protein>
    <recommendedName>
        <fullName evidence="2">Cell shape-determining protein MreC</fullName>
    </recommendedName>
    <alternativeName>
        <fullName evidence="4">Cell shape protein MreC</fullName>
    </alternativeName>
</protein>
<proteinExistence type="inferred from homology"/>
<evidence type="ECO:0000313" key="6">
    <source>
        <dbReference type="EMBL" id="OHA80629.1"/>
    </source>
</evidence>
<dbReference type="GO" id="GO:0008360">
    <property type="term" value="P:regulation of cell shape"/>
    <property type="evidence" value="ECO:0007669"/>
    <property type="project" value="UniProtKB-KW"/>
</dbReference>
<dbReference type="Pfam" id="PF04085">
    <property type="entry name" value="MreC"/>
    <property type="match status" value="1"/>
</dbReference>
<gene>
    <name evidence="6" type="ORF">A2675_02670</name>
</gene>
<evidence type="ECO:0000256" key="4">
    <source>
        <dbReference type="ARBA" id="ARBA00032089"/>
    </source>
</evidence>
<dbReference type="Proteomes" id="UP000176997">
    <property type="component" value="Unassembled WGS sequence"/>
</dbReference>
<dbReference type="InterPro" id="IPR055342">
    <property type="entry name" value="MreC_beta-barrel_core"/>
</dbReference>
<accession>A0A1G2S7F6</accession>
<evidence type="ECO:0000313" key="7">
    <source>
        <dbReference type="Proteomes" id="UP000176997"/>
    </source>
</evidence>
<dbReference type="Gene3D" id="2.40.10.350">
    <property type="entry name" value="Rod shape-determining protein MreC, domain 2"/>
    <property type="match status" value="1"/>
</dbReference>
<evidence type="ECO:0000259" key="5">
    <source>
        <dbReference type="Pfam" id="PF04085"/>
    </source>
</evidence>
<keyword evidence="3" id="KW-0133">Cell shape</keyword>
<name>A0A1G2S7F6_9BACT</name>
<comment type="similarity">
    <text evidence="1">Belongs to the MreC family.</text>
</comment>
<dbReference type="InterPro" id="IPR007221">
    <property type="entry name" value="MreC"/>
</dbReference>